<evidence type="ECO:0000313" key="1">
    <source>
        <dbReference type="EMBL" id="MCP2164123.1"/>
    </source>
</evidence>
<evidence type="ECO:0000313" key="2">
    <source>
        <dbReference type="Proteomes" id="UP001206128"/>
    </source>
</evidence>
<keyword evidence="2" id="KW-1185">Reference proteome</keyword>
<dbReference type="Pfam" id="PF19593">
    <property type="entry name" value="DUF6098"/>
    <property type="match status" value="1"/>
</dbReference>
<dbReference type="InterPro" id="IPR046080">
    <property type="entry name" value="DUF6098"/>
</dbReference>
<dbReference type="AlphaFoldDB" id="A0AAE3KJB0"/>
<sequence>MRGTDEPPERGGYDLDTIGTLDELADLVSTAGTDEALYLRWSKGPDVDLAAHGGEQSSRDGLTGIPLPGLSANPLQVEPWWGDRPVRLWVARRLHDYRHLRELRGPGVAPWVLAGEEVARGPDNEPLVVCHRPVAWVAESALRECERVVADERGAAEWGPLDRRSG</sequence>
<protein>
    <submittedName>
        <fullName evidence="1">Uncharacterized protein</fullName>
    </submittedName>
</protein>
<gene>
    <name evidence="1" type="ORF">LX83_000963</name>
</gene>
<dbReference type="Proteomes" id="UP001206128">
    <property type="component" value="Unassembled WGS sequence"/>
</dbReference>
<name>A0AAE3KJB0_9PSEU</name>
<accession>A0AAE3KJB0</accession>
<proteinExistence type="predicted"/>
<comment type="caution">
    <text evidence="1">The sequence shown here is derived from an EMBL/GenBank/DDBJ whole genome shotgun (WGS) entry which is preliminary data.</text>
</comment>
<dbReference type="RefSeq" id="WP_253767470.1">
    <property type="nucleotide sequence ID" value="NZ_JAMTCK010000002.1"/>
</dbReference>
<dbReference type="EMBL" id="JAMTCK010000002">
    <property type="protein sequence ID" value="MCP2164123.1"/>
    <property type="molecule type" value="Genomic_DNA"/>
</dbReference>
<organism evidence="1 2">
    <name type="scientific">Goodfellowiella coeruleoviolacea</name>
    <dbReference type="NCBI Taxonomy" id="334858"/>
    <lineage>
        <taxon>Bacteria</taxon>
        <taxon>Bacillati</taxon>
        <taxon>Actinomycetota</taxon>
        <taxon>Actinomycetes</taxon>
        <taxon>Pseudonocardiales</taxon>
        <taxon>Pseudonocardiaceae</taxon>
        <taxon>Goodfellowiella</taxon>
    </lineage>
</organism>
<reference evidence="1" key="1">
    <citation type="submission" date="2022-06" db="EMBL/GenBank/DDBJ databases">
        <title>Genomic Encyclopedia of Archaeal and Bacterial Type Strains, Phase II (KMG-II): from individual species to whole genera.</title>
        <authorList>
            <person name="Goeker M."/>
        </authorList>
    </citation>
    <scope>NUCLEOTIDE SEQUENCE</scope>
    <source>
        <strain evidence="1">DSM 43935</strain>
    </source>
</reference>